<dbReference type="AlphaFoldDB" id="A0A2S3S744"/>
<dbReference type="RefSeq" id="WP_017421037.1">
    <property type="nucleotide sequence ID" value="NZ_AP026552.1"/>
</dbReference>
<keyword evidence="4" id="KW-1185">Reference proteome</keyword>
<dbReference type="Proteomes" id="UP000054370">
    <property type="component" value="Unassembled WGS sequence"/>
</dbReference>
<reference evidence="3 4" key="1">
    <citation type="submission" date="2017-12" db="EMBL/GenBank/DDBJ databases">
        <title>FDA dAtabase for Regulatory Grade micrObial Sequences (FDA-ARGOS): Supporting development and validation of Infectious Disease Dx tests.</title>
        <authorList>
            <person name="Hoffmann M."/>
            <person name="Allard M."/>
            <person name="Evans P."/>
            <person name="Brown E."/>
            <person name="Tallon L.J."/>
            <person name="Sadzewicz L."/>
            <person name="Sengamalay N."/>
            <person name="Ott S."/>
            <person name="Godinez A."/>
            <person name="Nagaraj S."/>
            <person name="Vavikolanu K."/>
            <person name="Aluvathingal J."/>
            <person name="Nadendla S."/>
            <person name="Hobson J."/>
            <person name="Sichtig H."/>
        </authorList>
    </citation>
    <scope>NUCLEOTIDE SEQUENCE [LARGE SCALE GENOMIC DNA]</scope>
    <source>
        <strain evidence="4">ATCC 29307</strain>
        <strain evidence="3">FDAARGOS_118</strain>
    </source>
</reference>
<evidence type="ECO:0000256" key="1">
    <source>
        <dbReference type="SAM" id="Phobius"/>
    </source>
</evidence>
<keyword evidence="1" id="KW-1133">Transmembrane helix</keyword>
<organism evidence="2 5">
    <name type="scientific">Vibrio vulnificus</name>
    <dbReference type="NCBI Taxonomy" id="672"/>
    <lineage>
        <taxon>Bacteria</taxon>
        <taxon>Pseudomonadati</taxon>
        <taxon>Pseudomonadota</taxon>
        <taxon>Gammaproteobacteria</taxon>
        <taxon>Vibrionales</taxon>
        <taxon>Vibrionaceae</taxon>
        <taxon>Vibrio</taxon>
    </lineage>
</organism>
<feature type="transmembrane region" description="Helical" evidence="1">
    <location>
        <begin position="7"/>
        <end position="26"/>
    </location>
</feature>
<dbReference type="Pfam" id="PF17323">
    <property type="entry name" value="ToxS"/>
    <property type="match status" value="1"/>
</dbReference>
<accession>A0A2S3S744</accession>
<protein>
    <recommendedName>
        <fullName evidence="6">Transmembrane regulatory protein ToxS</fullName>
    </recommendedName>
</protein>
<evidence type="ECO:0000313" key="2">
    <source>
        <dbReference type="EMBL" id="HAS8540032.1"/>
    </source>
</evidence>
<dbReference type="EMBL" id="DACRBY010000010">
    <property type="protein sequence ID" value="HAS8540032.1"/>
    <property type="molecule type" value="Genomic_DNA"/>
</dbReference>
<dbReference type="Proteomes" id="UP000863257">
    <property type="component" value="Unassembled WGS sequence"/>
</dbReference>
<evidence type="ECO:0008006" key="6">
    <source>
        <dbReference type="Google" id="ProtNLM"/>
    </source>
</evidence>
<evidence type="ECO:0000313" key="3">
    <source>
        <dbReference type="EMBL" id="PNM68458.1"/>
    </source>
</evidence>
<gene>
    <name evidence="3" type="ORF">AL548_020550</name>
    <name evidence="2" type="ORF">I7730_09545</name>
</gene>
<name>A0A2S3S744_VIBVL</name>
<dbReference type="GeneID" id="93894522"/>
<comment type="caution">
    <text evidence="2">The sequence shown here is derived from an EMBL/GenBank/DDBJ whole genome shotgun (WGS) entry which is preliminary data.</text>
</comment>
<reference evidence="2" key="2">
    <citation type="journal article" date="2018" name="Genome Biol.">
        <title>SKESA: strategic k-mer extension for scrupulous assemblies.</title>
        <authorList>
            <person name="Souvorov A."/>
            <person name="Agarwala R."/>
            <person name="Lipman D.J."/>
        </authorList>
    </citation>
    <scope>NUCLEOTIDE SEQUENCE</scope>
    <source>
        <strain evidence="2">BCW_3452</strain>
    </source>
</reference>
<reference evidence="2" key="3">
    <citation type="submission" date="2019-01" db="EMBL/GenBank/DDBJ databases">
        <authorList>
            <consortium name="NCBI Pathogen Detection Project"/>
        </authorList>
    </citation>
    <scope>NUCLEOTIDE SEQUENCE</scope>
    <source>
        <strain evidence="2">BCW_3452</strain>
    </source>
</reference>
<dbReference type="GO" id="GO:0016020">
    <property type="term" value="C:membrane"/>
    <property type="evidence" value="ECO:0007669"/>
    <property type="project" value="InterPro"/>
</dbReference>
<evidence type="ECO:0000313" key="4">
    <source>
        <dbReference type="Proteomes" id="UP000054370"/>
    </source>
</evidence>
<dbReference type="InterPro" id="IPR035288">
    <property type="entry name" value="ToxS"/>
</dbReference>
<proteinExistence type="predicted"/>
<keyword evidence="1" id="KW-0472">Membrane</keyword>
<keyword evidence="1" id="KW-0812">Transmembrane</keyword>
<evidence type="ECO:0000313" key="5">
    <source>
        <dbReference type="Proteomes" id="UP000863257"/>
    </source>
</evidence>
<dbReference type="EMBL" id="LOSH02000004">
    <property type="protein sequence ID" value="PNM68458.1"/>
    <property type="molecule type" value="Genomic_DNA"/>
</dbReference>
<sequence>MRCTMKLRIASVVLAASAVFSGWLYWGSDLKVEQVLTSKEWQSYMVTVITDDLQNEGSVGPLRRVTLTSNVKYLPNSNYVRVSVLKLYSNESSQEVVINISESGTWDVSDNYLLVTAKEFKDISSSQSKDFSDAQLKLITKVFKMDAQQSRRIDIVNDQTLLLTSLNHGSSVLFSN</sequence>